<comment type="caution">
    <text evidence="4">The sequence shown here is derived from an EMBL/GenBank/DDBJ whole genome shotgun (WGS) entry which is preliminary data.</text>
</comment>
<proteinExistence type="inferred from homology"/>
<evidence type="ECO:0000256" key="2">
    <source>
        <dbReference type="RuleBase" id="RU364082"/>
    </source>
</evidence>
<keyword evidence="2" id="KW-0560">Oxidoreductase</keyword>
<dbReference type="GO" id="GO:0005829">
    <property type="term" value="C:cytosol"/>
    <property type="evidence" value="ECO:0007669"/>
    <property type="project" value="TreeGrafter"/>
</dbReference>
<dbReference type="RefSeq" id="WP_048312843.1">
    <property type="nucleotide sequence ID" value="NZ_CP119526.1"/>
</dbReference>
<dbReference type="EMBL" id="LELK01000004">
    <property type="protein sequence ID" value="KMM37666.1"/>
    <property type="molecule type" value="Genomic_DNA"/>
</dbReference>
<evidence type="ECO:0000256" key="1">
    <source>
        <dbReference type="ARBA" id="ARBA00010944"/>
    </source>
</evidence>
<gene>
    <name evidence="4" type="ORF">AB986_12365</name>
</gene>
<dbReference type="CDD" id="cd05254">
    <property type="entry name" value="dTDP_HR_like_SDR_e"/>
    <property type="match status" value="1"/>
</dbReference>
<dbReference type="AlphaFoldDB" id="A0A0J6CN68"/>
<dbReference type="Pfam" id="PF04321">
    <property type="entry name" value="RmlD_sub_bind"/>
    <property type="match status" value="1"/>
</dbReference>
<sequence length="299" mass="33806">MESRGGATKEANSITKKLMIIGAGGQVGLEFVRLLKGSSHQVFSYTREDLDITDYEKVSNLLNHVRPDVIVNCAAFTSVDEAEREQDRAFQINAHATKWLAEETRRINASLVFLSTNYVFNGEADLPYSEDDREDPINAYGRSKLAGEEFVRQTLNNYFIIRTSWVYGWSGQNYFLNFLDATETKETIGVVDVQISSPTYTEDLVHIVMKLVETDQFGTYHVTNRGSCSRYEFAKAILDIGAISSKLEKIAPDYQMASRPAYSVLKHKRLNQAGMTPRHWKEALVACMTVESEDHDGEF</sequence>
<dbReference type="PANTHER" id="PTHR10491">
    <property type="entry name" value="DTDP-4-DEHYDRORHAMNOSE REDUCTASE"/>
    <property type="match status" value="1"/>
</dbReference>
<feature type="domain" description="RmlD-like substrate binding" evidence="3">
    <location>
        <begin position="17"/>
        <end position="289"/>
    </location>
</feature>
<dbReference type="Gene3D" id="3.90.25.10">
    <property type="entry name" value="UDP-galactose 4-epimerase, domain 1"/>
    <property type="match status" value="1"/>
</dbReference>
<keyword evidence="2" id="KW-0521">NADP</keyword>
<name>A0A0J6CN68_9BACL</name>
<dbReference type="PATRIC" id="fig|157733.3.peg.502"/>
<evidence type="ECO:0000259" key="3">
    <source>
        <dbReference type="Pfam" id="PF04321"/>
    </source>
</evidence>
<evidence type="ECO:0000313" key="5">
    <source>
        <dbReference type="Proteomes" id="UP000035996"/>
    </source>
</evidence>
<protein>
    <recommendedName>
        <fullName evidence="2">dTDP-4-dehydrorhamnose reductase</fullName>
        <ecNumber evidence="2">1.1.1.133</ecNumber>
    </recommendedName>
</protein>
<organism evidence="4 5">
    <name type="scientific">Guptibacillus hwajinpoensis</name>
    <dbReference type="NCBI Taxonomy" id="208199"/>
    <lineage>
        <taxon>Bacteria</taxon>
        <taxon>Bacillati</taxon>
        <taxon>Bacillota</taxon>
        <taxon>Bacilli</taxon>
        <taxon>Bacillales</taxon>
        <taxon>Guptibacillaceae</taxon>
        <taxon>Guptibacillus</taxon>
    </lineage>
</organism>
<dbReference type="InterPro" id="IPR036291">
    <property type="entry name" value="NAD(P)-bd_dom_sf"/>
</dbReference>
<comment type="similarity">
    <text evidence="1 2">Belongs to the dTDP-4-dehydrorhamnose reductase family.</text>
</comment>
<dbReference type="GO" id="GO:0019305">
    <property type="term" value="P:dTDP-rhamnose biosynthetic process"/>
    <property type="evidence" value="ECO:0007669"/>
    <property type="project" value="UniProtKB-UniPathway"/>
</dbReference>
<reference evidence="4" key="1">
    <citation type="submission" date="2015-06" db="EMBL/GenBank/DDBJ databases">
        <authorList>
            <person name="Liu B."/>
            <person name="Wang J."/>
            <person name="Zhu Y."/>
            <person name="Liu G."/>
            <person name="Chen Q."/>
            <person name="Zheng C."/>
            <person name="Che J."/>
            <person name="Ge C."/>
            <person name="Shi H."/>
            <person name="Pan Z."/>
            <person name="Liu X."/>
        </authorList>
    </citation>
    <scope>NUCLEOTIDE SEQUENCE [LARGE SCALE GENOMIC DNA]</scope>
    <source>
        <strain evidence="4">DSM 16346</strain>
    </source>
</reference>
<dbReference type="NCBIfam" id="TIGR01214">
    <property type="entry name" value="rmlD"/>
    <property type="match status" value="1"/>
</dbReference>
<keyword evidence="5" id="KW-1185">Reference proteome</keyword>
<comment type="pathway">
    <text evidence="2">Carbohydrate biosynthesis; dTDP-L-rhamnose biosynthesis.</text>
</comment>
<dbReference type="Proteomes" id="UP000035996">
    <property type="component" value="Unassembled WGS sequence"/>
</dbReference>
<dbReference type="UniPathway" id="UPA00124"/>
<dbReference type="PANTHER" id="PTHR10491:SF4">
    <property type="entry name" value="METHIONINE ADENOSYLTRANSFERASE 2 SUBUNIT BETA"/>
    <property type="match status" value="1"/>
</dbReference>
<evidence type="ECO:0000313" key="4">
    <source>
        <dbReference type="EMBL" id="KMM37666.1"/>
    </source>
</evidence>
<dbReference type="InterPro" id="IPR005913">
    <property type="entry name" value="dTDP_dehydrorham_reduct"/>
</dbReference>
<accession>A0A0J6CN68</accession>
<dbReference type="EC" id="1.1.1.133" evidence="2"/>
<dbReference type="SUPFAM" id="SSF51735">
    <property type="entry name" value="NAD(P)-binding Rossmann-fold domains"/>
    <property type="match status" value="1"/>
</dbReference>
<dbReference type="Gene3D" id="3.40.50.720">
    <property type="entry name" value="NAD(P)-binding Rossmann-like Domain"/>
    <property type="match status" value="1"/>
</dbReference>
<dbReference type="STRING" id="157733.AB986_12365"/>
<dbReference type="InterPro" id="IPR029903">
    <property type="entry name" value="RmlD-like-bd"/>
</dbReference>
<comment type="function">
    <text evidence="2">Catalyzes the reduction of dTDP-6-deoxy-L-lyxo-4-hexulose to yield dTDP-L-rhamnose.</text>
</comment>
<dbReference type="GO" id="GO:0008831">
    <property type="term" value="F:dTDP-4-dehydrorhamnose reductase activity"/>
    <property type="evidence" value="ECO:0007669"/>
    <property type="project" value="UniProtKB-EC"/>
</dbReference>